<reference evidence="13" key="2">
    <citation type="submission" date="2025-08" db="UniProtKB">
        <authorList>
            <consortium name="RefSeq"/>
        </authorList>
    </citation>
    <scope>IDENTIFICATION</scope>
    <source>
        <tissue evidence="13">Etiolated seedlings</tissue>
    </source>
</reference>
<evidence type="ECO:0000256" key="2">
    <source>
        <dbReference type="ARBA" id="ARBA00007214"/>
    </source>
</evidence>
<feature type="domain" description="Calmodulin binding protein-like N-terminal" evidence="9">
    <location>
        <begin position="83"/>
        <end position="228"/>
    </location>
</feature>
<accession>A0A1S2YRN7</accession>
<dbReference type="Proteomes" id="UP000087171">
    <property type="component" value="Chromosome Ca7"/>
</dbReference>
<name>A0A1S2YRN7_CICAR</name>
<dbReference type="AlphaFoldDB" id="A0A1S2YRN7"/>
<evidence type="ECO:0000259" key="11">
    <source>
        <dbReference type="Pfam" id="PF20452"/>
    </source>
</evidence>
<dbReference type="PANTHER" id="PTHR31713">
    <property type="entry name" value="OS02G0177800 PROTEIN"/>
    <property type="match status" value="1"/>
</dbReference>
<dbReference type="PANTHER" id="PTHR31713:SF14">
    <property type="entry name" value="CALMODULIN-BINDING PROTEIN 60 A"/>
    <property type="match status" value="1"/>
</dbReference>
<comment type="subcellular location">
    <subcellularLocation>
        <location evidence="1">Nucleus</location>
    </subcellularLocation>
</comment>
<evidence type="ECO:0000256" key="5">
    <source>
        <dbReference type="ARBA" id="ARBA00023159"/>
    </source>
</evidence>
<organism evidence="12 13">
    <name type="scientific">Cicer arietinum</name>
    <name type="common">Chickpea</name>
    <name type="synonym">Garbanzo</name>
    <dbReference type="NCBI Taxonomy" id="3827"/>
    <lineage>
        <taxon>Eukaryota</taxon>
        <taxon>Viridiplantae</taxon>
        <taxon>Streptophyta</taxon>
        <taxon>Embryophyta</taxon>
        <taxon>Tracheophyta</taxon>
        <taxon>Spermatophyta</taxon>
        <taxon>Magnoliopsida</taxon>
        <taxon>eudicotyledons</taxon>
        <taxon>Gunneridae</taxon>
        <taxon>Pentapetalae</taxon>
        <taxon>rosids</taxon>
        <taxon>fabids</taxon>
        <taxon>Fabales</taxon>
        <taxon>Fabaceae</taxon>
        <taxon>Papilionoideae</taxon>
        <taxon>50 kb inversion clade</taxon>
        <taxon>NPAAA clade</taxon>
        <taxon>Hologalegina</taxon>
        <taxon>IRL clade</taxon>
        <taxon>Cicereae</taxon>
        <taxon>Cicer</taxon>
    </lineage>
</organism>
<feature type="region of interest" description="Disordered" evidence="8">
    <location>
        <begin position="1"/>
        <end position="22"/>
    </location>
</feature>
<dbReference type="OrthoDB" id="1604062at2759"/>
<keyword evidence="5" id="KW-0010">Activator</keyword>
<dbReference type="InterPro" id="IPR046830">
    <property type="entry name" value="Calmod_bind_M"/>
</dbReference>
<feature type="compositionally biased region" description="Basic and acidic residues" evidence="8">
    <location>
        <begin position="1"/>
        <end position="17"/>
    </location>
</feature>
<evidence type="ECO:0000256" key="7">
    <source>
        <dbReference type="ARBA" id="ARBA00023242"/>
    </source>
</evidence>
<keyword evidence="12" id="KW-1185">Reference proteome</keyword>
<dbReference type="GO" id="GO:0003700">
    <property type="term" value="F:DNA-binding transcription factor activity"/>
    <property type="evidence" value="ECO:0007669"/>
    <property type="project" value="TreeGrafter"/>
</dbReference>
<feature type="domain" description="Calmodulin binding protein central" evidence="10">
    <location>
        <begin position="241"/>
        <end position="306"/>
    </location>
</feature>
<keyword evidence="4" id="KW-0238">DNA-binding</keyword>
<evidence type="ECO:0000256" key="3">
    <source>
        <dbReference type="ARBA" id="ARBA00023015"/>
    </source>
</evidence>
<evidence type="ECO:0000256" key="6">
    <source>
        <dbReference type="ARBA" id="ARBA00023163"/>
    </source>
</evidence>
<comment type="similarity">
    <text evidence="2">Belongs to the plant ACBP60 protein family.</text>
</comment>
<reference evidence="12" key="1">
    <citation type="journal article" date="2013" name="Nat. Biotechnol.">
        <title>Draft genome sequence of chickpea (Cicer arietinum) provides a resource for trait improvement.</title>
        <authorList>
            <person name="Varshney R.K."/>
            <person name="Song C."/>
            <person name="Saxena R.K."/>
            <person name="Azam S."/>
            <person name="Yu S."/>
            <person name="Sharpe A.G."/>
            <person name="Cannon S."/>
            <person name="Baek J."/>
            <person name="Rosen B.D."/>
            <person name="Tar'an B."/>
            <person name="Millan T."/>
            <person name="Zhang X."/>
            <person name="Ramsay L.D."/>
            <person name="Iwata A."/>
            <person name="Wang Y."/>
            <person name="Nelson W."/>
            <person name="Farmer A.D."/>
            <person name="Gaur P.M."/>
            <person name="Soderlund C."/>
            <person name="Penmetsa R.V."/>
            <person name="Xu C."/>
            <person name="Bharti A.K."/>
            <person name="He W."/>
            <person name="Winter P."/>
            <person name="Zhao S."/>
            <person name="Hane J.K."/>
            <person name="Carrasquilla-Garcia N."/>
            <person name="Condie J.A."/>
            <person name="Upadhyaya H.D."/>
            <person name="Luo M.C."/>
            <person name="Thudi M."/>
            <person name="Gowda C.L."/>
            <person name="Singh N.P."/>
            <person name="Lichtenzveig J."/>
            <person name="Gali K.K."/>
            <person name="Rubio J."/>
            <person name="Nadarajan N."/>
            <person name="Dolezel J."/>
            <person name="Bansal K.C."/>
            <person name="Xu X."/>
            <person name="Edwards D."/>
            <person name="Zhang G."/>
            <person name="Kahl G."/>
            <person name="Gil J."/>
            <person name="Singh K.B."/>
            <person name="Datta S.K."/>
            <person name="Jackson S.A."/>
            <person name="Wang J."/>
            <person name="Cook D.R."/>
        </authorList>
    </citation>
    <scope>NUCLEOTIDE SEQUENCE [LARGE SCALE GENOMIC DNA]</scope>
    <source>
        <strain evidence="12">cv. CDC Frontier</strain>
    </source>
</reference>
<dbReference type="InterPro" id="IPR046829">
    <property type="entry name" value="Calmod_bind_C"/>
</dbReference>
<dbReference type="InterPro" id="IPR046831">
    <property type="entry name" value="Calmodulin_bind_N"/>
</dbReference>
<dbReference type="PaxDb" id="3827-XP_004508839.1"/>
<dbReference type="GO" id="GO:0080142">
    <property type="term" value="P:regulation of salicylic acid biosynthetic process"/>
    <property type="evidence" value="ECO:0007669"/>
    <property type="project" value="TreeGrafter"/>
</dbReference>
<dbReference type="RefSeq" id="XP_004508839.1">
    <property type="nucleotide sequence ID" value="XM_004508782.3"/>
</dbReference>
<proteinExistence type="inferred from homology"/>
<keyword evidence="3" id="KW-0805">Transcription regulation</keyword>
<dbReference type="InterPro" id="IPR012416">
    <property type="entry name" value="CBP60"/>
</dbReference>
<dbReference type="GeneID" id="101513422"/>
<dbReference type="Pfam" id="PF20451">
    <property type="entry name" value="Calmod_bind_M"/>
    <property type="match status" value="1"/>
</dbReference>
<dbReference type="Pfam" id="PF07887">
    <property type="entry name" value="Calmodulin_bind"/>
    <property type="match status" value="1"/>
</dbReference>
<dbReference type="KEGG" id="cam:101513422"/>
<evidence type="ECO:0000313" key="13">
    <source>
        <dbReference type="RefSeq" id="XP_004508839.1"/>
    </source>
</evidence>
<evidence type="ECO:0000259" key="9">
    <source>
        <dbReference type="Pfam" id="PF07887"/>
    </source>
</evidence>
<gene>
    <name evidence="13" type="primary">LOC101513422</name>
</gene>
<evidence type="ECO:0000259" key="10">
    <source>
        <dbReference type="Pfam" id="PF20451"/>
    </source>
</evidence>
<dbReference type="eggNOG" id="ENOG502QRWC">
    <property type="taxonomic scope" value="Eukaryota"/>
</dbReference>
<feature type="domain" description="Calmodulin binding protein C-terminal" evidence="11">
    <location>
        <begin position="315"/>
        <end position="368"/>
    </location>
</feature>
<evidence type="ECO:0000256" key="4">
    <source>
        <dbReference type="ARBA" id="ARBA00023125"/>
    </source>
</evidence>
<evidence type="ECO:0000256" key="1">
    <source>
        <dbReference type="ARBA" id="ARBA00004123"/>
    </source>
</evidence>
<dbReference type="GO" id="GO:0005516">
    <property type="term" value="F:calmodulin binding"/>
    <property type="evidence" value="ECO:0007669"/>
    <property type="project" value="InterPro"/>
</dbReference>
<dbReference type="Pfam" id="PF20452">
    <property type="entry name" value="Calmod_bind_C"/>
    <property type="match status" value="1"/>
</dbReference>
<keyword evidence="6" id="KW-0804">Transcription</keyword>
<dbReference type="STRING" id="3827.A0A1S2YRN7"/>
<evidence type="ECO:0000256" key="8">
    <source>
        <dbReference type="SAM" id="MobiDB-lite"/>
    </source>
</evidence>
<sequence>MSLKRGPDDNKSPEDKRRKPPPFCSVVREVMKLQSVRNLMEPILEPLVRRVVKEEVELALKKHLNSIKQTCGKGLNTSESRTFQLQFENSISLPVFTGARIEGEDGSNLRISLVDALTGKVVCTGPESSAKVEIVVLEGDFEEESDIWMPEDFKNNIVRERDGKKPLLTGDVIIYLKDGIGVVGEISYTDNSSWTRSRRFRLGARVVDSFDGIRIREAKTDSYIVRDHRGELYKKHHPPSLSDEVWRLEKIGKDGAFHRRLSREKIRTVKDFLTLLNLDPAKLRTILGTGMSAKMWEVTVEHARTCVLDTTRHVSYTAHSQQPHVVFNAVGQVTGLLSECEYVHVDKLSETEKDDAQNSVISALSQCNFASFEDEASLIDGYSQLTNVHYSPSSPRTDASSANKLLAPQKTGGFNYTQESASSTDIMPSIYSVGGTSGLDDYGLPNFDSMGLRYDQNLSFPVQISNSLICDTDSIVRAFGDEDHLQFFDADLQSQCHIDADLQSAVDSFMLAPSTTSMANGKARRRWRKVVNVLKWFVVWKRGNQIYR</sequence>
<evidence type="ECO:0000313" key="12">
    <source>
        <dbReference type="Proteomes" id="UP000087171"/>
    </source>
</evidence>
<protein>
    <submittedName>
        <fullName evidence="13">Calmodulin-binding protein 60 A isoform X1</fullName>
    </submittedName>
</protein>
<dbReference type="GO" id="GO:0043565">
    <property type="term" value="F:sequence-specific DNA binding"/>
    <property type="evidence" value="ECO:0007669"/>
    <property type="project" value="TreeGrafter"/>
</dbReference>
<keyword evidence="7" id="KW-0539">Nucleus</keyword>
<dbReference type="GO" id="GO:0005634">
    <property type="term" value="C:nucleus"/>
    <property type="evidence" value="ECO:0007669"/>
    <property type="project" value="UniProtKB-SubCell"/>
</dbReference>